<proteinExistence type="predicted"/>
<gene>
    <name evidence="4" type="ORF">PGT21_012550</name>
</gene>
<keyword evidence="5" id="KW-1185">Reference proteome</keyword>
<keyword evidence="1" id="KW-0378">Hydrolase</keyword>
<accession>A0A5B0MKC3</accession>
<comment type="caution">
    <text evidence="4">The sequence shown here is derived from an EMBL/GenBank/DDBJ whole genome shotgun (WGS) entry which is preliminary data.</text>
</comment>
<dbReference type="OrthoDB" id="2506498at2759"/>
<keyword evidence="2" id="KW-1015">Disulfide bond</keyword>
<dbReference type="Proteomes" id="UP000324748">
    <property type="component" value="Unassembled WGS sequence"/>
</dbReference>
<dbReference type="InterPro" id="IPR000675">
    <property type="entry name" value="Cutinase/axe"/>
</dbReference>
<evidence type="ECO:0000256" key="3">
    <source>
        <dbReference type="SAM" id="MobiDB-lite"/>
    </source>
</evidence>
<sequence length="297" mass="31159">MEFGRIININIFIFFINLQDRSCSLHPSQTSPSNSVHSRQFGFTGFSSMGRGANGGGDRAGDSGECKDYMMVGARGTGEPQGSSLAYTKMAKNVQQAVPGGGLMDIQYSSSAEYVRSPKDGAETGLRYIKSQMENCPNMVFVLMGYSKGAMVQTQILASKELPPDKVAATVLFGNPYFQPGSSQNKCDATSGRGIFSSMTVNVPKEYVSSAWDCCLTGDPICTKSGGIANHLKYGGQSATDAQAFIIDQLKSAGVGTGSGGDENKSAGRLDGTSGVGKNRGLGARSLTGHTSSQGSR</sequence>
<name>A0A5B0MKC3_PUCGR</name>
<dbReference type="SMART" id="SM01110">
    <property type="entry name" value="Cutinase"/>
    <property type="match status" value="1"/>
</dbReference>
<dbReference type="Gene3D" id="3.40.50.1820">
    <property type="entry name" value="alpha/beta hydrolase"/>
    <property type="match status" value="1"/>
</dbReference>
<evidence type="ECO:0008006" key="6">
    <source>
        <dbReference type="Google" id="ProtNLM"/>
    </source>
</evidence>
<dbReference type="PANTHER" id="PTHR33630:SF9">
    <property type="entry name" value="CUTINASE 4"/>
    <property type="match status" value="1"/>
</dbReference>
<dbReference type="AlphaFoldDB" id="A0A5B0MKC3"/>
<dbReference type="Pfam" id="PF01083">
    <property type="entry name" value="Cutinase"/>
    <property type="match status" value="1"/>
</dbReference>
<organism evidence="4 5">
    <name type="scientific">Puccinia graminis f. sp. tritici</name>
    <dbReference type="NCBI Taxonomy" id="56615"/>
    <lineage>
        <taxon>Eukaryota</taxon>
        <taxon>Fungi</taxon>
        <taxon>Dikarya</taxon>
        <taxon>Basidiomycota</taxon>
        <taxon>Pucciniomycotina</taxon>
        <taxon>Pucciniomycetes</taxon>
        <taxon>Pucciniales</taxon>
        <taxon>Pucciniaceae</taxon>
        <taxon>Puccinia</taxon>
    </lineage>
</organism>
<dbReference type="SUPFAM" id="SSF53474">
    <property type="entry name" value="alpha/beta-Hydrolases"/>
    <property type="match status" value="1"/>
</dbReference>
<dbReference type="InterPro" id="IPR029058">
    <property type="entry name" value="AB_hydrolase_fold"/>
</dbReference>
<dbReference type="EMBL" id="VSWC01000144">
    <property type="protein sequence ID" value="KAA1077587.1"/>
    <property type="molecule type" value="Genomic_DNA"/>
</dbReference>
<protein>
    <recommendedName>
        <fullName evidence="6">Cutinase</fullName>
    </recommendedName>
</protein>
<feature type="region of interest" description="Disordered" evidence="3">
    <location>
        <begin position="257"/>
        <end position="297"/>
    </location>
</feature>
<reference evidence="4 5" key="1">
    <citation type="submission" date="2019-05" db="EMBL/GenBank/DDBJ databases">
        <title>Emergence of the Ug99 lineage of the wheat stem rust pathogen through somatic hybridization.</title>
        <authorList>
            <person name="Li F."/>
            <person name="Upadhyaya N.M."/>
            <person name="Sperschneider J."/>
            <person name="Matny O."/>
            <person name="Nguyen-Phuc H."/>
            <person name="Mago R."/>
            <person name="Raley C."/>
            <person name="Miller M.E."/>
            <person name="Silverstein K.A.T."/>
            <person name="Henningsen E."/>
            <person name="Hirsch C.D."/>
            <person name="Visser B."/>
            <person name="Pretorius Z.A."/>
            <person name="Steffenson B.J."/>
            <person name="Schwessinger B."/>
            <person name="Dodds P.N."/>
            <person name="Figueroa M."/>
        </authorList>
    </citation>
    <scope>NUCLEOTIDE SEQUENCE [LARGE SCALE GENOMIC DNA]</scope>
    <source>
        <strain evidence="4">21-0</strain>
    </source>
</reference>
<evidence type="ECO:0000313" key="4">
    <source>
        <dbReference type="EMBL" id="KAA1077587.1"/>
    </source>
</evidence>
<feature type="compositionally biased region" description="Polar residues" evidence="3">
    <location>
        <begin position="288"/>
        <end position="297"/>
    </location>
</feature>
<dbReference type="PANTHER" id="PTHR33630">
    <property type="entry name" value="CUTINASE RV1984C-RELATED-RELATED"/>
    <property type="match status" value="1"/>
</dbReference>
<evidence type="ECO:0000256" key="2">
    <source>
        <dbReference type="ARBA" id="ARBA00023157"/>
    </source>
</evidence>
<evidence type="ECO:0000256" key="1">
    <source>
        <dbReference type="ARBA" id="ARBA00022801"/>
    </source>
</evidence>
<dbReference type="GO" id="GO:0052689">
    <property type="term" value="F:carboxylic ester hydrolase activity"/>
    <property type="evidence" value="ECO:0007669"/>
    <property type="project" value="UniProtKB-ARBA"/>
</dbReference>
<evidence type="ECO:0000313" key="5">
    <source>
        <dbReference type="Proteomes" id="UP000324748"/>
    </source>
</evidence>